<organism evidence="1 2">
    <name type="scientific">Conexibacter arvalis</name>
    <dbReference type="NCBI Taxonomy" id="912552"/>
    <lineage>
        <taxon>Bacteria</taxon>
        <taxon>Bacillati</taxon>
        <taxon>Actinomycetota</taxon>
        <taxon>Thermoleophilia</taxon>
        <taxon>Solirubrobacterales</taxon>
        <taxon>Conexibacteraceae</taxon>
        <taxon>Conexibacter</taxon>
    </lineage>
</organism>
<keyword evidence="2" id="KW-1185">Reference proteome</keyword>
<dbReference type="AlphaFoldDB" id="A0A840IGY6"/>
<gene>
    <name evidence="1" type="ORF">BDZ31_002807</name>
</gene>
<protein>
    <submittedName>
        <fullName evidence="1">Uncharacterized protein</fullName>
    </submittedName>
</protein>
<dbReference type="RefSeq" id="WP_183342944.1">
    <property type="nucleotide sequence ID" value="NZ_JACHNU010000003.1"/>
</dbReference>
<proteinExistence type="predicted"/>
<evidence type="ECO:0000313" key="2">
    <source>
        <dbReference type="Proteomes" id="UP000585272"/>
    </source>
</evidence>
<accession>A0A840IGY6</accession>
<name>A0A840IGY6_9ACTN</name>
<sequence length="103" mass="11923">MERWRVHLPPDLEPPFEVYVNGVLQRAGDDYEVADRLLLFERPLAQEGRLGFWRWFWGAWGIGTYRAHHTVDIRYERDGRTLVAHALRVEPPPRDGGVDDAGG</sequence>
<reference evidence="1 2" key="1">
    <citation type="submission" date="2020-08" db="EMBL/GenBank/DDBJ databases">
        <title>Genomic Encyclopedia of Archaeal and Bacterial Type Strains, Phase II (KMG-II): from individual species to whole genera.</title>
        <authorList>
            <person name="Goeker M."/>
        </authorList>
    </citation>
    <scope>NUCLEOTIDE SEQUENCE [LARGE SCALE GENOMIC DNA]</scope>
    <source>
        <strain evidence="1 2">DSM 23288</strain>
    </source>
</reference>
<dbReference type="Proteomes" id="UP000585272">
    <property type="component" value="Unassembled WGS sequence"/>
</dbReference>
<comment type="caution">
    <text evidence="1">The sequence shown here is derived from an EMBL/GenBank/DDBJ whole genome shotgun (WGS) entry which is preliminary data.</text>
</comment>
<dbReference type="EMBL" id="JACHNU010000003">
    <property type="protein sequence ID" value="MBB4663218.1"/>
    <property type="molecule type" value="Genomic_DNA"/>
</dbReference>
<evidence type="ECO:0000313" key="1">
    <source>
        <dbReference type="EMBL" id="MBB4663218.1"/>
    </source>
</evidence>